<protein>
    <recommendedName>
        <fullName evidence="5">Leucine-rich repeat domain-containing protein</fullName>
    </recommendedName>
</protein>
<dbReference type="Gene3D" id="3.80.10.10">
    <property type="entry name" value="Ribonuclease Inhibitor"/>
    <property type="match status" value="1"/>
</dbReference>
<keyword evidence="2" id="KW-0677">Repeat</keyword>
<accession>A0ABM9BV41</accession>
<name>A0ABM9BV41_9BACL</name>
<organism evidence="3 4">
    <name type="scientific">Paenibacillus allorhizoplanae</name>
    <dbReference type="NCBI Taxonomy" id="2905648"/>
    <lineage>
        <taxon>Bacteria</taxon>
        <taxon>Bacillati</taxon>
        <taxon>Bacillota</taxon>
        <taxon>Bacilli</taxon>
        <taxon>Bacillales</taxon>
        <taxon>Paenibacillaceae</taxon>
        <taxon>Paenibacillus</taxon>
    </lineage>
</organism>
<dbReference type="PANTHER" id="PTHR48051">
    <property type="match status" value="1"/>
</dbReference>
<evidence type="ECO:0000256" key="1">
    <source>
        <dbReference type="ARBA" id="ARBA00022614"/>
    </source>
</evidence>
<dbReference type="InterPro" id="IPR050216">
    <property type="entry name" value="LRR_domain-containing"/>
</dbReference>
<proteinExistence type="predicted"/>
<dbReference type="SUPFAM" id="SSF52058">
    <property type="entry name" value="L domain-like"/>
    <property type="match status" value="1"/>
</dbReference>
<dbReference type="EMBL" id="CAKMMW010000002">
    <property type="protein sequence ID" value="CAH1195329.1"/>
    <property type="molecule type" value="Genomic_DNA"/>
</dbReference>
<sequence>MRMHTDPKGDAYKQVIDLAIRNSECFVLSERLWHLADGEQKLYTSVLAALEPYLVKTIIIQGENIEDVIQIKKEYRSHAFYTAGTYYLYKCCEESGNLLKQMANQLSDWIFPKLPEDLCFLKEGGGDYLYSIVHEDQYGMDVTEEEAMGLMDEMTGLFLKIAAHTNFDRLLDDAIKHKTDRLYISRHQLTELPERIRELTELRKLDIFEQDLYYLPEALFELSKLESLTIQTADLAYIPASIAKLRNLSVLCIQCGSSDRPTPEYKIKPKEEISLTALPAEIGELEKLEQLTIQYTSIHDLPVELMKLKKLRLLNVAMCMIDRKPDFLNEMEQLGYINLSRDSLWENE</sequence>
<dbReference type="InterPro" id="IPR032675">
    <property type="entry name" value="LRR_dom_sf"/>
</dbReference>
<keyword evidence="4" id="KW-1185">Reference proteome</keyword>
<dbReference type="RefSeq" id="WP_236284553.1">
    <property type="nucleotide sequence ID" value="NZ_CAKMMW010000002.1"/>
</dbReference>
<comment type="caution">
    <text evidence="3">The sequence shown here is derived from an EMBL/GenBank/DDBJ whole genome shotgun (WGS) entry which is preliminary data.</text>
</comment>
<dbReference type="Proteomes" id="UP000838821">
    <property type="component" value="Unassembled WGS sequence"/>
</dbReference>
<evidence type="ECO:0000256" key="2">
    <source>
        <dbReference type="ARBA" id="ARBA00022737"/>
    </source>
</evidence>
<evidence type="ECO:0000313" key="4">
    <source>
        <dbReference type="Proteomes" id="UP000838821"/>
    </source>
</evidence>
<keyword evidence="1" id="KW-0433">Leucine-rich repeat</keyword>
<evidence type="ECO:0008006" key="5">
    <source>
        <dbReference type="Google" id="ProtNLM"/>
    </source>
</evidence>
<dbReference type="PANTHER" id="PTHR48051:SF54">
    <property type="entry name" value="LEUCINE-RICH REPEAT-CONTAINING PROTEIN"/>
    <property type="match status" value="1"/>
</dbReference>
<gene>
    <name evidence="3" type="ORF">PAECIP111891_00653</name>
</gene>
<evidence type="ECO:0000313" key="3">
    <source>
        <dbReference type="EMBL" id="CAH1195329.1"/>
    </source>
</evidence>
<reference evidence="3" key="1">
    <citation type="submission" date="2022-01" db="EMBL/GenBank/DDBJ databases">
        <authorList>
            <person name="Criscuolo A."/>
        </authorList>
    </citation>
    <scope>NUCLEOTIDE SEQUENCE</scope>
    <source>
        <strain evidence="3">CIP111891</strain>
    </source>
</reference>